<protein>
    <submittedName>
        <fullName evidence="1">Uncharacterized protein</fullName>
    </submittedName>
</protein>
<name>A0AAV3NQX7_LITER</name>
<accession>A0AAV3NQX7</accession>
<evidence type="ECO:0000313" key="1">
    <source>
        <dbReference type="EMBL" id="GAA0141619.1"/>
    </source>
</evidence>
<dbReference type="AlphaFoldDB" id="A0AAV3NQX7"/>
<sequence>MLSYGKIGYYPTRSHQILSSSQIRCKYVITNKATTENINLKTKQRTNNAFFFIHIHLPPSPHPNLKPHKTLPQTPHNNIPFNPIGHPFISCYRAWISGGIGAVISLTNPERQRQMQAVEVGGDDKEVIREYFNNNGFQRWRKILRMLILFRMI</sequence>
<dbReference type="Proteomes" id="UP001454036">
    <property type="component" value="Unassembled WGS sequence"/>
</dbReference>
<comment type="caution">
    <text evidence="1">The sequence shown here is derived from an EMBL/GenBank/DDBJ whole genome shotgun (WGS) entry which is preliminary data.</text>
</comment>
<dbReference type="EMBL" id="BAABME010000305">
    <property type="protein sequence ID" value="GAA0141619.1"/>
    <property type="molecule type" value="Genomic_DNA"/>
</dbReference>
<proteinExistence type="predicted"/>
<organism evidence="1 2">
    <name type="scientific">Lithospermum erythrorhizon</name>
    <name type="common">Purple gromwell</name>
    <name type="synonym">Lithospermum officinale var. erythrorhizon</name>
    <dbReference type="NCBI Taxonomy" id="34254"/>
    <lineage>
        <taxon>Eukaryota</taxon>
        <taxon>Viridiplantae</taxon>
        <taxon>Streptophyta</taxon>
        <taxon>Embryophyta</taxon>
        <taxon>Tracheophyta</taxon>
        <taxon>Spermatophyta</taxon>
        <taxon>Magnoliopsida</taxon>
        <taxon>eudicotyledons</taxon>
        <taxon>Gunneridae</taxon>
        <taxon>Pentapetalae</taxon>
        <taxon>asterids</taxon>
        <taxon>lamiids</taxon>
        <taxon>Boraginales</taxon>
        <taxon>Boraginaceae</taxon>
        <taxon>Boraginoideae</taxon>
        <taxon>Lithospermeae</taxon>
        <taxon>Lithospermum</taxon>
    </lineage>
</organism>
<gene>
    <name evidence="1" type="ORF">LIER_02729</name>
</gene>
<reference evidence="1 2" key="1">
    <citation type="submission" date="2024-01" db="EMBL/GenBank/DDBJ databases">
        <title>The complete chloroplast genome sequence of Lithospermum erythrorhizon: insights into the phylogenetic relationship among Boraginaceae species and the maternal lineages of purple gromwells.</title>
        <authorList>
            <person name="Okada T."/>
            <person name="Watanabe K."/>
        </authorList>
    </citation>
    <scope>NUCLEOTIDE SEQUENCE [LARGE SCALE GENOMIC DNA]</scope>
</reference>
<evidence type="ECO:0000313" key="2">
    <source>
        <dbReference type="Proteomes" id="UP001454036"/>
    </source>
</evidence>
<keyword evidence="2" id="KW-1185">Reference proteome</keyword>